<feature type="transmembrane region" description="Helical" evidence="5">
    <location>
        <begin position="158"/>
        <end position="175"/>
    </location>
</feature>
<dbReference type="Proteomes" id="UP001152320">
    <property type="component" value="Chromosome 18"/>
</dbReference>
<dbReference type="OrthoDB" id="306876at2759"/>
<feature type="transmembrane region" description="Helical" evidence="5">
    <location>
        <begin position="312"/>
        <end position="330"/>
    </location>
</feature>
<keyword evidence="4 5" id="KW-0472">Membrane</keyword>
<feature type="transmembrane region" description="Helical" evidence="5">
    <location>
        <begin position="131"/>
        <end position="151"/>
    </location>
</feature>
<comment type="subcellular location">
    <subcellularLocation>
        <location evidence="1">Membrane</location>
        <topology evidence="1">Multi-pass membrane protein</topology>
    </subcellularLocation>
</comment>
<dbReference type="AlphaFoldDB" id="A0A9Q0YNS7"/>
<dbReference type="InterPro" id="IPR037185">
    <property type="entry name" value="EmrE-like"/>
</dbReference>
<evidence type="ECO:0000256" key="3">
    <source>
        <dbReference type="ARBA" id="ARBA00022989"/>
    </source>
</evidence>
<feature type="transmembrane region" description="Helical" evidence="5">
    <location>
        <begin position="195"/>
        <end position="216"/>
    </location>
</feature>
<evidence type="ECO:0000256" key="2">
    <source>
        <dbReference type="ARBA" id="ARBA00022692"/>
    </source>
</evidence>
<dbReference type="PANTHER" id="PTHR22911">
    <property type="entry name" value="ACYL-MALONYL CONDENSING ENZYME-RELATED"/>
    <property type="match status" value="1"/>
</dbReference>
<sequence length="354" mass="38854">MAGEAVNCSNCDAEEVDQNKSDLVIATTTEVTRPSSPTAERKGLIYAFLCTCFLVGQTTSIAYLAGKVNSNEIISLRYFIMGTCCIVLNIYKGVPLLPSSKQEFLYLTFRSVLGVMAVTCAFYAFHHMRAADATAIHNAGPIVTLFFSCVFLKEGFECIDAILAILTVIGVVFIAKPPFLFPTERATQEKNSELFAVFIAIAGCVFLSLTHVYLRVKRDMKVLPSKLTMYYAYISLPLSVILTSALKHWTIPSCGLDRYLVVGIGLMSFIGECLYASSLVHVSAVYVSMMLTNEVMMVFLLETFLLNVPLSWLSIVGILLIVGASLTVSIKSTFPVKHLCSTVTRSSQSEEEQP</sequence>
<reference evidence="7" key="1">
    <citation type="submission" date="2021-10" db="EMBL/GenBank/DDBJ databases">
        <title>Tropical sea cucumber genome reveals ecological adaptation and Cuvierian tubules defense mechanism.</title>
        <authorList>
            <person name="Chen T."/>
        </authorList>
    </citation>
    <scope>NUCLEOTIDE SEQUENCE</scope>
    <source>
        <strain evidence="7">Nanhai2018</strain>
        <tissue evidence="7">Muscle</tissue>
    </source>
</reference>
<feature type="transmembrane region" description="Helical" evidence="5">
    <location>
        <begin position="43"/>
        <end position="66"/>
    </location>
</feature>
<feature type="transmembrane region" description="Helical" evidence="5">
    <location>
        <begin position="228"/>
        <end position="246"/>
    </location>
</feature>
<protein>
    <submittedName>
        <fullName evidence="7">Solute carrier family 35 member G1</fullName>
    </submittedName>
</protein>
<dbReference type="InterPro" id="IPR000620">
    <property type="entry name" value="EamA_dom"/>
</dbReference>
<keyword evidence="2 5" id="KW-0812">Transmembrane</keyword>
<dbReference type="GO" id="GO:0016020">
    <property type="term" value="C:membrane"/>
    <property type="evidence" value="ECO:0007669"/>
    <property type="project" value="UniProtKB-SubCell"/>
</dbReference>
<organism evidence="7 8">
    <name type="scientific">Holothuria leucospilota</name>
    <name type="common">Black long sea cucumber</name>
    <name type="synonym">Mertensiothuria leucospilota</name>
    <dbReference type="NCBI Taxonomy" id="206669"/>
    <lineage>
        <taxon>Eukaryota</taxon>
        <taxon>Metazoa</taxon>
        <taxon>Echinodermata</taxon>
        <taxon>Eleutherozoa</taxon>
        <taxon>Echinozoa</taxon>
        <taxon>Holothuroidea</taxon>
        <taxon>Aspidochirotacea</taxon>
        <taxon>Aspidochirotida</taxon>
        <taxon>Holothuriidae</taxon>
        <taxon>Holothuria</taxon>
    </lineage>
</organism>
<name>A0A9Q0YNS7_HOLLE</name>
<evidence type="ECO:0000313" key="8">
    <source>
        <dbReference type="Proteomes" id="UP001152320"/>
    </source>
</evidence>
<dbReference type="Pfam" id="PF00892">
    <property type="entry name" value="EamA"/>
    <property type="match status" value="2"/>
</dbReference>
<gene>
    <name evidence="7" type="ORF">HOLleu_34860</name>
</gene>
<evidence type="ECO:0000256" key="4">
    <source>
        <dbReference type="ARBA" id="ARBA00023136"/>
    </source>
</evidence>
<feature type="transmembrane region" description="Helical" evidence="5">
    <location>
        <begin position="78"/>
        <end position="97"/>
    </location>
</feature>
<keyword evidence="8" id="KW-1185">Reference proteome</keyword>
<feature type="transmembrane region" description="Helical" evidence="5">
    <location>
        <begin position="104"/>
        <end position="125"/>
    </location>
</feature>
<comment type="caution">
    <text evidence="7">The sequence shown here is derived from an EMBL/GenBank/DDBJ whole genome shotgun (WGS) entry which is preliminary data.</text>
</comment>
<feature type="transmembrane region" description="Helical" evidence="5">
    <location>
        <begin position="258"/>
        <end position="277"/>
    </location>
</feature>
<dbReference type="SUPFAM" id="SSF103481">
    <property type="entry name" value="Multidrug resistance efflux transporter EmrE"/>
    <property type="match status" value="2"/>
</dbReference>
<feature type="domain" description="EamA" evidence="6">
    <location>
        <begin position="42"/>
        <end position="174"/>
    </location>
</feature>
<accession>A0A9Q0YNS7</accession>
<dbReference type="PANTHER" id="PTHR22911:SF6">
    <property type="entry name" value="SOLUTE CARRIER FAMILY 35 MEMBER G1"/>
    <property type="match status" value="1"/>
</dbReference>
<evidence type="ECO:0000313" key="7">
    <source>
        <dbReference type="EMBL" id="KAJ8024836.1"/>
    </source>
</evidence>
<proteinExistence type="predicted"/>
<evidence type="ECO:0000259" key="6">
    <source>
        <dbReference type="Pfam" id="PF00892"/>
    </source>
</evidence>
<evidence type="ECO:0000256" key="1">
    <source>
        <dbReference type="ARBA" id="ARBA00004141"/>
    </source>
</evidence>
<keyword evidence="3 5" id="KW-1133">Transmembrane helix</keyword>
<dbReference type="EMBL" id="JAIZAY010000018">
    <property type="protein sequence ID" value="KAJ8024836.1"/>
    <property type="molecule type" value="Genomic_DNA"/>
</dbReference>
<evidence type="ECO:0000256" key="5">
    <source>
        <dbReference type="SAM" id="Phobius"/>
    </source>
</evidence>
<feature type="domain" description="EamA" evidence="6">
    <location>
        <begin position="195"/>
        <end position="329"/>
    </location>
</feature>